<evidence type="ECO:0000256" key="1">
    <source>
        <dbReference type="ARBA" id="ARBA00023172"/>
    </source>
</evidence>
<evidence type="ECO:0000259" key="2">
    <source>
        <dbReference type="Pfam" id="PF00589"/>
    </source>
</evidence>
<dbReference type="Gene3D" id="1.10.443.10">
    <property type="entry name" value="Intergrase catalytic core"/>
    <property type="match status" value="1"/>
</dbReference>
<keyword evidence="4" id="KW-1185">Reference proteome</keyword>
<organism evidence="3 4">
    <name type="scientific">Cellulomonas rhizosphaerae</name>
    <dbReference type="NCBI Taxonomy" id="2293719"/>
    <lineage>
        <taxon>Bacteria</taxon>
        <taxon>Bacillati</taxon>
        <taxon>Actinomycetota</taxon>
        <taxon>Actinomycetes</taxon>
        <taxon>Micrococcales</taxon>
        <taxon>Cellulomonadaceae</taxon>
        <taxon>Cellulomonas</taxon>
    </lineage>
</organism>
<evidence type="ECO:0000313" key="3">
    <source>
        <dbReference type="EMBL" id="RHA37752.1"/>
    </source>
</evidence>
<dbReference type="GO" id="GO:0015074">
    <property type="term" value="P:DNA integration"/>
    <property type="evidence" value="ECO:0007669"/>
    <property type="project" value="InterPro"/>
</dbReference>
<dbReference type="InterPro" id="IPR002104">
    <property type="entry name" value="Integrase_catalytic"/>
</dbReference>
<name>A0A413RHR5_9CELL</name>
<comment type="caution">
    <text evidence="3">The sequence shown here is derived from an EMBL/GenBank/DDBJ whole genome shotgun (WGS) entry which is preliminary data.</text>
</comment>
<protein>
    <recommendedName>
        <fullName evidence="2">Tyr recombinase domain-containing protein</fullName>
    </recommendedName>
</protein>
<dbReference type="EMBL" id="QWKP01000220">
    <property type="protein sequence ID" value="RHA37752.1"/>
    <property type="molecule type" value="Genomic_DNA"/>
</dbReference>
<dbReference type="Pfam" id="PF00589">
    <property type="entry name" value="Phage_integrase"/>
    <property type="match status" value="1"/>
</dbReference>
<dbReference type="SUPFAM" id="SSF56349">
    <property type="entry name" value="DNA breaking-rejoining enzymes"/>
    <property type="match status" value="1"/>
</dbReference>
<dbReference type="AlphaFoldDB" id="A0A413RHR5"/>
<evidence type="ECO:0000313" key="4">
    <source>
        <dbReference type="Proteomes" id="UP000283374"/>
    </source>
</evidence>
<dbReference type="Proteomes" id="UP000283374">
    <property type="component" value="Unassembled WGS sequence"/>
</dbReference>
<dbReference type="InterPro" id="IPR011010">
    <property type="entry name" value="DNA_brk_join_enz"/>
</dbReference>
<proteinExistence type="predicted"/>
<dbReference type="GO" id="GO:0003677">
    <property type="term" value="F:DNA binding"/>
    <property type="evidence" value="ECO:0007669"/>
    <property type="project" value="InterPro"/>
</dbReference>
<feature type="domain" description="Tyr recombinase" evidence="2">
    <location>
        <begin position="223"/>
        <end position="376"/>
    </location>
</feature>
<sequence>MAASMYAGVSNAPLRRSTGMAARAGPMFVMVTMSSWTVLGDRHGSGQAGGRNRLFAHSRDGPRAFSGSPLGDACPTVEADGDRMGDQTSDVDRSLDDALEQVRAAWLIDDAFSEQTRLRNGETVERFTRRAATQGARSLGDLTPELCRGFLVAPTSEGRRPELTTQHARRAALRMYFRTLRQLELIDWDPTLDLQLQARSSTAARPLTDDEVTLCRFASRLGSAGAISLQRAVCWALAEATAITSEIAQVRINDVDDCENPRWVRLAGTKRSRERRGELTEWGSHVVSRQIQVLVSAGAPTSTLLTYRGSGVPGQHVAQAAVCNAIAEILKAVDLAGEPDVRPASVRNWTGRRLFDSGMPIEQVAVRMGARSLDTVAEDIALNWSPA</sequence>
<reference evidence="3 4" key="1">
    <citation type="submission" date="2018-08" db="EMBL/GenBank/DDBJ databases">
        <title>Cellulomonas rhizosphaerae sp. nov., a novel actinomycete isolated from soil.</title>
        <authorList>
            <person name="Tian Y."/>
        </authorList>
    </citation>
    <scope>NUCLEOTIDE SEQUENCE [LARGE SCALE GENOMIC DNA]</scope>
    <source>
        <strain evidence="3 4">NEAU-TCZ24</strain>
    </source>
</reference>
<dbReference type="InterPro" id="IPR013762">
    <property type="entry name" value="Integrase-like_cat_sf"/>
</dbReference>
<accession>A0A413RHR5</accession>
<dbReference type="GO" id="GO:0006310">
    <property type="term" value="P:DNA recombination"/>
    <property type="evidence" value="ECO:0007669"/>
    <property type="project" value="UniProtKB-KW"/>
</dbReference>
<keyword evidence="1" id="KW-0233">DNA recombination</keyword>
<gene>
    <name evidence="3" type="ORF">D1825_16045</name>
</gene>